<dbReference type="InterPro" id="IPR016047">
    <property type="entry name" value="M23ase_b-sheet_dom"/>
</dbReference>
<protein>
    <recommendedName>
        <fullName evidence="1">PA14 domain-containing protein</fullName>
    </recommendedName>
</protein>
<dbReference type="Pfam" id="PF07691">
    <property type="entry name" value="PA14"/>
    <property type="match status" value="1"/>
</dbReference>
<dbReference type="SMART" id="SM00758">
    <property type="entry name" value="PA14"/>
    <property type="match status" value="1"/>
</dbReference>
<dbReference type="InterPro" id="IPR013783">
    <property type="entry name" value="Ig-like_fold"/>
</dbReference>
<dbReference type="InterPro" id="IPR058094">
    <property type="entry name" value="Ig-like_OmpL47-like"/>
</dbReference>
<gene>
    <name evidence="2" type="ORF">CO059_00305</name>
</gene>
<dbReference type="PANTHER" id="PTHR21666">
    <property type="entry name" value="PEPTIDASE-RELATED"/>
    <property type="match status" value="1"/>
</dbReference>
<dbReference type="InterPro" id="IPR037524">
    <property type="entry name" value="PA14/GLEYA"/>
</dbReference>
<sequence>MVALSSNSGKSDFGGSIMDKFALVKSLIRGCTILAALSCFLFALSNEVLAAPASSFSFPLGAGYARRGYDFLSKIDFCALGHAEFCRKYGTAWHNGEDWSKVGGGIFGDPVKVVANGKVITSGKWGGCFGHIVMAEHVPPSGVKFTLPDGRKVKKVWSNYNHMSARLVSAGQNISKGQKVGKIGTGGCWAPHLHWAIRYRYLSATANTLNFRKDQILYYFVDPSDFINKNRRVECYLVRKTGTAAVYFVEKGKKRGIPNATTFTQGLRFRWGDICDLDSLAAYPTGPPVPDVTHSWVASHFSGRNISLPPVVIRGDELSHGIFTKNWGYGSPDPSIDEDNFSSRYVTRYYFDAGTHTFKFVSDDGLRVWIDDTKLIDAWVDQARSFEFKYSLSRGYHYIRVEHFEGYVTSYLKVNWERSDWFTLIIKPVTQAIIEIKRVVGLGLQIIVDGVGGVYKWLTDAYAAIKLKAPIFFRSPVFVSWEQFDKDYTLILAFLIEGQDGKDRLLSYAANAPDRWDQVGYVDISPHQPTYNQWETFTRNLESDYLDEFGVAPEVLTEIRIGHAVNDGWVGDHGGTIQNITFVEEIAAPVTTISFDPPEPNGENNWYVSNVTATLSATSPLGIERTEYNLGAGWVTYTVPFTISQEGIVKILCRSIDRAGNVEPEKTAIVNLDKSPPVVVIGGPYPGEEGSAVEFDGSSSYDAVSGIQSYLWGFAPAVEGQETSQPSVSASYTWGDNGEFGASLSVKDMAGWVAEDDTPVPITNVSPIITLDRSTMILFPAE</sequence>
<dbReference type="PROSITE" id="PS51820">
    <property type="entry name" value="PA14"/>
    <property type="match status" value="1"/>
</dbReference>
<dbReference type="Gene3D" id="2.70.70.10">
    <property type="entry name" value="Glucose Permease (Domain IIA)"/>
    <property type="match status" value="1"/>
</dbReference>
<dbReference type="InterPro" id="IPR000601">
    <property type="entry name" value="PKD_dom"/>
</dbReference>
<dbReference type="Pfam" id="PF18911">
    <property type="entry name" value="PKD_4"/>
    <property type="match status" value="1"/>
</dbReference>
<feature type="non-terminal residue" evidence="2">
    <location>
        <position position="782"/>
    </location>
</feature>
<dbReference type="PANTHER" id="PTHR21666:SF270">
    <property type="entry name" value="MUREIN HYDROLASE ACTIVATOR ENVC"/>
    <property type="match status" value="1"/>
</dbReference>
<comment type="caution">
    <text evidence="2">The sequence shown here is derived from an EMBL/GenBank/DDBJ whole genome shotgun (WGS) entry which is preliminary data.</text>
</comment>
<name>A0A2M8EKB2_UNCKA</name>
<proteinExistence type="predicted"/>
<reference evidence="3" key="1">
    <citation type="submission" date="2017-09" db="EMBL/GenBank/DDBJ databases">
        <title>Depth-based differentiation of microbial function through sediment-hosted aquifers and enrichment of novel symbionts in the deep terrestrial subsurface.</title>
        <authorList>
            <person name="Probst A.J."/>
            <person name="Ladd B."/>
            <person name="Jarett J.K."/>
            <person name="Geller-Mcgrath D.E."/>
            <person name="Sieber C.M.K."/>
            <person name="Emerson J.B."/>
            <person name="Anantharaman K."/>
            <person name="Thomas B.C."/>
            <person name="Malmstrom R."/>
            <person name="Stieglmeier M."/>
            <person name="Klingl A."/>
            <person name="Woyke T."/>
            <person name="Ryan C.M."/>
            <person name="Banfield J.F."/>
        </authorList>
    </citation>
    <scope>NUCLEOTIDE SEQUENCE [LARGE SCALE GENOMIC DNA]</scope>
</reference>
<dbReference type="SUPFAM" id="SSF56988">
    <property type="entry name" value="Anthrax protective antigen"/>
    <property type="match status" value="1"/>
</dbReference>
<dbReference type="EMBL" id="PFSK01000006">
    <property type="protein sequence ID" value="PJC23186.1"/>
    <property type="molecule type" value="Genomic_DNA"/>
</dbReference>
<dbReference type="AlphaFoldDB" id="A0A2M8EKB2"/>
<dbReference type="Proteomes" id="UP000228781">
    <property type="component" value="Unassembled WGS sequence"/>
</dbReference>
<dbReference type="CDD" id="cd12797">
    <property type="entry name" value="M23_peptidase"/>
    <property type="match status" value="1"/>
</dbReference>
<dbReference type="SUPFAM" id="SSF51261">
    <property type="entry name" value="Duplicated hybrid motif"/>
    <property type="match status" value="1"/>
</dbReference>
<feature type="domain" description="PA14" evidence="1">
    <location>
        <begin position="291"/>
        <end position="430"/>
    </location>
</feature>
<dbReference type="NCBIfam" id="NF047446">
    <property type="entry name" value="barrel_OmpL47"/>
    <property type="match status" value="1"/>
</dbReference>
<dbReference type="InterPro" id="IPR011055">
    <property type="entry name" value="Dup_hybrid_motif"/>
</dbReference>
<organism evidence="2 3">
    <name type="scientific">candidate division WWE3 bacterium CG_4_9_14_0_2_um_filter_48_10</name>
    <dbReference type="NCBI Taxonomy" id="1975078"/>
    <lineage>
        <taxon>Bacteria</taxon>
        <taxon>Katanobacteria</taxon>
    </lineage>
</organism>
<evidence type="ECO:0000313" key="3">
    <source>
        <dbReference type="Proteomes" id="UP000228781"/>
    </source>
</evidence>
<dbReference type="Gene3D" id="3.90.182.10">
    <property type="entry name" value="Toxin - Anthrax Protective Antigen,domain 1"/>
    <property type="match status" value="1"/>
</dbReference>
<dbReference type="InterPro" id="IPR050570">
    <property type="entry name" value="Cell_wall_metabolism_enzyme"/>
</dbReference>
<dbReference type="Gene3D" id="2.60.40.10">
    <property type="entry name" value="Immunoglobulins"/>
    <property type="match status" value="1"/>
</dbReference>
<dbReference type="Pfam" id="PF01551">
    <property type="entry name" value="Peptidase_M23"/>
    <property type="match status" value="1"/>
</dbReference>
<evidence type="ECO:0000259" key="1">
    <source>
        <dbReference type="PROSITE" id="PS51820"/>
    </source>
</evidence>
<accession>A0A2M8EKB2</accession>
<dbReference type="GO" id="GO:0004222">
    <property type="term" value="F:metalloendopeptidase activity"/>
    <property type="evidence" value="ECO:0007669"/>
    <property type="project" value="TreeGrafter"/>
</dbReference>
<dbReference type="InterPro" id="IPR011658">
    <property type="entry name" value="PA14_dom"/>
</dbReference>
<evidence type="ECO:0000313" key="2">
    <source>
        <dbReference type="EMBL" id="PJC23186.1"/>
    </source>
</evidence>